<reference evidence="6 7" key="1">
    <citation type="journal article" date="2018" name="Proc. Natl. Acad. Sci. U.S.A.">
        <title>Draft genome sequence of Camellia sinensis var. sinensis provides insights into the evolution of the tea genome and tea quality.</title>
        <authorList>
            <person name="Wei C."/>
            <person name="Yang H."/>
            <person name="Wang S."/>
            <person name="Zhao J."/>
            <person name="Liu C."/>
            <person name="Gao L."/>
            <person name="Xia E."/>
            <person name="Lu Y."/>
            <person name="Tai Y."/>
            <person name="She G."/>
            <person name="Sun J."/>
            <person name="Cao H."/>
            <person name="Tong W."/>
            <person name="Gao Q."/>
            <person name="Li Y."/>
            <person name="Deng W."/>
            <person name="Jiang X."/>
            <person name="Wang W."/>
            <person name="Chen Q."/>
            <person name="Zhang S."/>
            <person name="Li H."/>
            <person name="Wu J."/>
            <person name="Wang P."/>
            <person name="Li P."/>
            <person name="Shi C."/>
            <person name="Zheng F."/>
            <person name="Jian J."/>
            <person name="Huang B."/>
            <person name="Shan D."/>
            <person name="Shi M."/>
            <person name="Fang C."/>
            <person name="Yue Y."/>
            <person name="Li F."/>
            <person name="Li D."/>
            <person name="Wei S."/>
            <person name="Han B."/>
            <person name="Jiang C."/>
            <person name="Yin Y."/>
            <person name="Xia T."/>
            <person name="Zhang Z."/>
            <person name="Bennetzen J.L."/>
            <person name="Zhao S."/>
            <person name="Wan X."/>
        </authorList>
    </citation>
    <scope>NUCLEOTIDE SEQUENCE [LARGE SCALE GENOMIC DNA]</scope>
    <source>
        <strain evidence="7">cv. Shuchazao</strain>
        <tissue evidence="6">Leaf</tissue>
    </source>
</reference>
<protein>
    <recommendedName>
        <fullName evidence="5">Pectinesterase inhibitor domain-containing protein</fullName>
    </recommendedName>
</protein>
<sequence>MSSMSIFIFLLPLTLCLSLRLHLVAADISIINNVNNLIEKACSNSAHKDFCLSVLNFNNETQNADLKGLAFIALKAAEKNATDTSVRIKLWLGDENVQPAVSDGLSDCDKEYLDAIDQIEDSINALVSNALDDVKSWVEDALADIDTCEKSIQGQPGYSLELARENQVLRKLCYTALDIVQVLATN</sequence>
<dbReference type="NCBIfam" id="TIGR01614">
    <property type="entry name" value="PME_inhib"/>
    <property type="match status" value="1"/>
</dbReference>
<comment type="similarity">
    <text evidence="3">Belongs to the PMEI family.</text>
</comment>
<feature type="chain" id="PRO_5020737729" description="Pectinesterase inhibitor domain-containing protein" evidence="4">
    <location>
        <begin position="19"/>
        <end position="186"/>
    </location>
</feature>
<accession>A0A4S4EF79</accession>
<evidence type="ECO:0000313" key="6">
    <source>
        <dbReference type="EMBL" id="THG14622.1"/>
    </source>
</evidence>
<dbReference type="Gene3D" id="1.20.140.40">
    <property type="entry name" value="Invertase/pectin methylesterase inhibitor family protein"/>
    <property type="match status" value="1"/>
</dbReference>
<keyword evidence="7" id="KW-1185">Reference proteome</keyword>
<organism evidence="6 7">
    <name type="scientific">Camellia sinensis var. sinensis</name>
    <name type="common">China tea</name>
    <dbReference type="NCBI Taxonomy" id="542762"/>
    <lineage>
        <taxon>Eukaryota</taxon>
        <taxon>Viridiplantae</taxon>
        <taxon>Streptophyta</taxon>
        <taxon>Embryophyta</taxon>
        <taxon>Tracheophyta</taxon>
        <taxon>Spermatophyta</taxon>
        <taxon>Magnoliopsida</taxon>
        <taxon>eudicotyledons</taxon>
        <taxon>Gunneridae</taxon>
        <taxon>Pentapetalae</taxon>
        <taxon>asterids</taxon>
        <taxon>Ericales</taxon>
        <taxon>Theaceae</taxon>
        <taxon>Camellia</taxon>
    </lineage>
</organism>
<dbReference type="InterPro" id="IPR006501">
    <property type="entry name" value="Pectinesterase_inhib_dom"/>
</dbReference>
<evidence type="ECO:0000256" key="3">
    <source>
        <dbReference type="ARBA" id="ARBA00038471"/>
    </source>
</evidence>
<dbReference type="GO" id="GO:0004857">
    <property type="term" value="F:enzyme inhibitor activity"/>
    <property type="evidence" value="ECO:0007669"/>
    <property type="project" value="InterPro"/>
</dbReference>
<proteinExistence type="inferred from homology"/>
<evidence type="ECO:0000256" key="4">
    <source>
        <dbReference type="SAM" id="SignalP"/>
    </source>
</evidence>
<dbReference type="InterPro" id="IPR035513">
    <property type="entry name" value="Invertase/methylesterase_inhib"/>
</dbReference>
<keyword evidence="1 4" id="KW-0732">Signal</keyword>
<dbReference type="PANTHER" id="PTHR35357:SF8">
    <property type="entry name" value="OS01G0111000 PROTEIN"/>
    <property type="match status" value="1"/>
</dbReference>
<dbReference type="AlphaFoldDB" id="A0A4S4EF79"/>
<evidence type="ECO:0000256" key="1">
    <source>
        <dbReference type="ARBA" id="ARBA00022729"/>
    </source>
</evidence>
<dbReference type="Proteomes" id="UP000306102">
    <property type="component" value="Unassembled WGS sequence"/>
</dbReference>
<name>A0A4S4EF79_CAMSN</name>
<dbReference type="Pfam" id="PF04043">
    <property type="entry name" value="PMEI"/>
    <property type="match status" value="1"/>
</dbReference>
<feature type="domain" description="Pectinesterase inhibitor" evidence="5">
    <location>
        <begin position="33"/>
        <end position="179"/>
    </location>
</feature>
<comment type="caution">
    <text evidence="6">The sequence shown here is derived from an EMBL/GenBank/DDBJ whole genome shotgun (WGS) entry which is preliminary data.</text>
</comment>
<dbReference type="SMART" id="SM00856">
    <property type="entry name" value="PMEI"/>
    <property type="match status" value="1"/>
</dbReference>
<dbReference type="PANTHER" id="PTHR35357">
    <property type="entry name" value="OS02G0537100 PROTEIN"/>
    <property type="match status" value="1"/>
</dbReference>
<dbReference type="EMBL" id="SDRB02005167">
    <property type="protein sequence ID" value="THG14622.1"/>
    <property type="molecule type" value="Genomic_DNA"/>
</dbReference>
<gene>
    <name evidence="6" type="ORF">TEA_016406</name>
</gene>
<evidence type="ECO:0000259" key="5">
    <source>
        <dbReference type="SMART" id="SM00856"/>
    </source>
</evidence>
<dbReference type="CDD" id="cd15801">
    <property type="entry name" value="PMEI-like_1"/>
    <property type="match status" value="1"/>
</dbReference>
<evidence type="ECO:0000313" key="7">
    <source>
        <dbReference type="Proteomes" id="UP000306102"/>
    </source>
</evidence>
<dbReference type="STRING" id="542762.A0A4S4EF79"/>
<dbReference type="SUPFAM" id="SSF101148">
    <property type="entry name" value="Plant invertase/pectin methylesterase inhibitor"/>
    <property type="match status" value="1"/>
</dbReference>
<evidence type="ECO:0000256" key="2">
    <source>
        <dbReference type="ARBA" id="ARBA00023157"/>
    </source>
</evidence>
<feature type="signal peptide" evidence="4">
    <location>
        <begin position="1"/>
        <end position="18"/>
    </location>
</feature>
<keyword evidence="2" id="KW-1015">Disulfide bond</keyword>